<accession>A0A944DAI4</accession>
<evidence type="ECO:0000313" key="2">
    <source>
        <dbReference type="Proteomes" id="UP000694660"/>
    </source>
</evidence>
<gene>
    <name evidence="1" type="ORF">I8J34_17515</name>
</gene>
<dbReference type="RefSeq" id="WP_214362958.1">
    <property type="nucleotide sequence ID" value="NZ_JAEKFT010000023.1"/>
</dbReference>
<protein>
    <submittedName>
        <fullName evidence="1">Uncharacterized protein</fullName>
    </submittedName>
</protein>
<keyword evidence="1" id="KW-0614">Plasmid</keyword>
<reference evidence="2" key="1">
    <citation type="journal article" date="2022" name="ISME J.">
        <title>Genetic and phylogenetic analysis of dissimilatory iodate-reducing bacteria identifies potential niches across the world's oceans.</title>
        <authorList>
            <person name="Reyes-Umana V."/>
            <person name="Henning Z."/>
            <person name="Lee K."/>
            <person name="Barnum T.P."/>
            <person name="Coates J.D."/>
        </authorList>
    </citation>
    <scope>NUCLEOTIDE SEQUENCE [LARGE SCALE GENOMIC DNA]</scope>
    <source>
        <strain evidence="2">IR12</strain>
    </source>
</reference>
<evidence type="ECO:0000313" key="1">
    <source>
        <dbReference type="EMBL" id="MBT0962984.1"/>
    </source>
</evidence>
<dbReference type="AlphaFoldDB" id="A0A944DAI4"/>
<sequence length="124" mass="13573">MNTATNIQSKTANAEAHQPAGVVFVPGLAWVQRLPHPDDEVMKRLSEIEDHMRAAGEFALSAQGYFEKAEDCRAHAQVYRVLAKRLKESGDGVRALAYRAGLGLLAYVQAHWTDAEISVAKNGI</sequence>
<dbReference type="EMBL" id="JAEKFT010000023">
    <property type="protein sequence ID" value="MBT0962984.1"/>
    <property type="molecule type" value="Genomic_DNA"/>
</dbReference>
<proteinExistence type="predicted"/>
<dbReference type="Proteomes" id="UP000694660">
    <property type="component" value="Unassembled WGS sequence"/>
</dbReference>
<geneLocation type="plasmid" evidence="1">
    <name>unnamed1</name>
</geneLocation>
<comment type="caution">
    <text evidence="1">The sequence shown here is derived from an EMBL/GenBank/DDBJ whole genome shotgun (WGS) entry which is preliminary data.</text>
</comment>
<keyword evidence="2" id="KW-1185">Reference proteome</keyword>
<name>A0A944DAI4_DENI1</name>
<organism evidence="1 2">
    <name type="scientific">Denitromonas iodatirespirans</name>
    <dbReference type="NCBI Taxonomy" id="2795389"/>
    <lineage>
        <taxon>Bacteria</taxon>
        <taxon>Pseudomonadati</taxon>
        <taxon>Pseudomonadota</taxon>
        <taxon>Betaproteobacteria</taxon>
        <taxon>Rhodocyclales</taxon>
        <taxon>Zoogloeaceae</taxon>
        <taxon>Denitromonas</taxon>
    </lineage>
</organism>